<dbReference type="STRING" id="7918.ENSLOCP00000004042"/>
<evidence type="ECO:0000256" key="3">
    <source>
        <dbReference type="ARBA" id="ARBA00022679"/>
    </source>
</evidence>
<feature type="domain" description="PARP catalytic" evidence="7">
    <location>
        <begin position="650"/>
        <end position="841"/>
    </location>
</feature>
<evidence type="ECO:0000313" key="9">
    <source>
        <dbReference type="Ensembl" id="ENSLOCP00000004042.1"/>
    </source>
</evidence>
<keyword evidence="3" id="KW-0808">Transferase</keyword>
<evidence type="ECO:0000256" key="6">
    <source>
        <dbReference type="ARBA" id="ARBA00024347"/>
    </source>
</evidence>
<reference evidence="9" key="3">
    <citation type="submission" date="2025-09" db="UniProtKB">
        <authorList>
            <consortium name="Ensembl"/>
        </authorList>
    </citation>
    <scope>IDENTIFICATION</scope>
</reference>
<evidence type="ECO:0000256" key="5">
    <source>
        <dbReference type="ARBA" id="ARBA00023242"/>
    </source>
</evidence>
<keyword evidence="10" id="KW-1185">Reference proteome</keyword>
<keyword evidence="4" id="KW-0520">NAD</keyword>
<keyword evidence="2" id="KW-0328">Glycosyltransferase</keyword>
<dbReference type="GO" id="GO:0003950">
    <property type="term" value="F:NAD+ poly-ADP-ribosyltransferase activity"/>
    <property type="evidence" value="ECO:0000318"/>
    <property type="project" value="GO_Central"/>
</dbReference>
<dbReference type="Ensembl" id="ENSLOCT00000004050.1">
    <property type="protein sequence ID" value="ENSLOCP00000004042.1"/>
    <property type="gene ID" value="ENSLOCG00000003405.1"/>
</dbReference>
<dbReference type="GO" id="GO:0044389">
    <property type="term" value="F:ubiquitin-like protein ligase binding"/>
    <property type="evidence" value="ECO:0000318"/>
    <property type="project" value="GO_Central"/>
</dbReference>
<dbReference type="GO" id="GO:0003714">
    <property type="term" value="F:transcription corepressor activity"/>
    <property type="evidence" value="ECO:0000318"/>
    <property type="project" value="GO_Central"/>
</dbReference>
<dbReference type="GO" id="GO:0010629">
    <property type="term" value="P:negative regulation of gene expression"/>
    <property type="evidence" value="ECO:0000318"/>
    <property type="project" value="GO_Central"/>
</dbReference>
<dbReference type="GeneTree" id="ENSGT00940000158837"/>
<dbReference type="Bgee" id="ENSLOCG00000003405">
    <property type="expression patterns" value="Expressed in intestine and 13 other cell types or tissues"/>
</dbReference>
<comment type="similarity">
    <text evidence="6">Belongs to the ARTD/PARP family.</text>
</comment>
<organism evidence="9 10">
    <name type="scientific">Lepisosteus oculatus</name>
    <name type="common">Spotted gar</name>
    <dbReference type="NCBI Taxonomy" id="7918"/>
    <lineage>
        <taxon>Eukaryota</taxon>
        <taxon>Metazoa</taxon>
        <taxon>Chordata</taxon>
        <taxon>Craniata</taxon>
        <taxon>Vertebrata</taxon>
        <taxon>Euteleostomi</taxon>
        <taxon>Actinopterygii</taxon>
        <taxon>Neopterygii</taxon>
        <taxon>Holostei</taxon>
        <taxon>Semionotiformes</taxon>
        <taxon>Lepisosteidae</taxon>
        <taxon>Lepisosteus</taxon>
    </lineage>
</organism>
<keyword evidence="5" id="KW-0539">Nucleus</keyword>
<dbReference type="eggNOG" id="KOG2633">
    <property type="taxonomic scope" value="Eukaryota"/>
</dbReference>
<dbReference type="PROSITE" id="PS51059">
    <property type="entry name" value="PARP_CATALYTIC"/>
    <property type="match status" value="1"/>
</dbReference>
<dbReference type="InterPro" id="IPR002589">
    <property type="entry name" value="Macro_dom"/>
</dbReference>
<evidence type="ECO:0000256" key="4">
    <source>
        <dbReference type="ARBA" id="ARBA00023027"/>
    </source>
</evidence>
<dbReference type="CDD" id="cd02907">
    <property type="entry name" value="Macro_Af1521_BAL-like"/>
    <property type="match status" value="1"/>
</dbReference>
<dbReference type="Proteomes" id="UP000018468">
    <property type="component" value="Linkage group LG12"/>
</dbReference>
<accession>W5M6N4</accession>
<dbReference type="SMART" id="SM00506">
    <property type="entry name" value="A1pp"/>
    <property type="match status" value="2"/>
</dbReference>
<dbReference type="InterPro" id="IPR012317">
    <property type="entry name" value="Poly(ADP-ribose)pol_cat_dom"/>
</dbReference>
<evidence type="ECO:0000256" key="1">
    <source>
        <dbReference type="ARBA" id="ARBA00004123"/>
    </source>
</evidence>
<evidence type="ECO:0000259" key="7">
    <source>
        <dbReference type="PROSITE" id="PS51059"/>
    </source>
</evidence>
<comment type="subcellular location">
    <subcellularLocation>
        <location evidence="1">Nucleus</location>
    </subcellularLocation>
</comment>
<dbReference type="SUPFAM" id="SSF56399">
    <property type="entry name" value="ADP-ribosylation"/>
    <property type="match status" value="1"/>
</dbReference>
<dbReference type="GO" id="GO:0005634">
    <property type="term" value="C:nucleus"/>
    <property type="evidence" value="ECO:0000318"/>
    <property type="project" value="GO_Central"/>
</dbReference>
<evidence type="ECO:0000259" key="8">
    <source>
        <dbReference type="PROSITE" id="PS51154"/>
    </source>
</evidence>
<evidence type="ECO:0000256" key="2">
    <source>
        <dbReference type="ARBA" id="ARBA00022676"/>
    </source>
</evidence>
<dbReference type="AlphaFoldDB" id="W5M6N4"/>
<name>W5M6N4_LEPOC</name>
<feature type="domain" description="Macro" evidence="8">
    <location>
        <begin position="265"/>
        <end position="447"/>
    </location>
</feature>
<dbReference type="OMA" id="CTQIIVE"/>
<dbReference type="Gene3D" id="3.90.228.10">
    <property type="match status" value="1"/>
</dbReference>
<evidence type="ECO:0000313" key="10">
    <source>
        <dbReference type="Proteomes" id="UP000018468"/>
    </source>
</evidence>
<dbReference type="GO" id="GO:0005737">
    <property type="term" value="C:cytoplasm"/>
    <property type="evidence" value="ECO:0000318"/>
    <property type="project" value="GO_Central"/>
</dbReference>
<dbReference type="InterPro" id="IPR043472">
    <property type="entry name" value="Macro_dom-like"/>
</dbReference>
<reference evidence="10" key="1">
    <citation type="submission" date="2011-12" db="EMBL/GenBank/DDBJ databases">
        <title>The Draft Genome of Lepisosteus oculatus.</title>
        <authorList>
            <consortium name="The Broad Institute Genome Assembly &amp; Analysis Group"/>
            <consortium name="Computational R&amp;D Group"/>
            <consortium name="and Sequencing Platform"/>
            <person name="Di Palma F."/>
            <person name="Alfoldi J."/>
            <person name="Johnson J."/>
            <person name="Berlin A."/>
            <person name="Gnerre S."/>
            <person name="Jaffe D."/>
            <person name="MacCallum I."/>
            <person name="Young S."/>
            <person name="Walker B.J."/>
            <person name="Lander E.S."/>
            <person name="Lindblad-Toh K."/>
        </authorList>
    </citation>
    <scope>NUCLEOTIDE SEQUENCE [LARGE SCALE GENOMIC DNA]</scope>
</reference>
<dbReference type="InParanoid" id="W5M6N4"/>
<dbReference type="PANTHER" id="PTHR14453">
    <property type="entry name" value="PARP/ZINC FINGER CCCH TYPE DOMAIN CONTAINING PROTEIN"/>
    <property type="match status" value="1"/>
</dbReference>
<feature type="domain" description="Macro" evidence="8">
    <location>
        <begin position="59"/>
        <end position="249"/>
    </location>
</feature>
<dbReference type="InterPro" id="IPR052056">
    <property type="entry name" value="Mono-ARTD/PARP"/>
</dbReference>
<proteinExistence type="inferred from homology"/>
<dbReference type="Gene3D" id="3.40.220.10">
    <property type="entry name" value="Leucine Aminopeptidase, subunit E, domain 1"/>
    <property type="match status" value="2"/>
</dbReference>
<protein>
    <submittedName>
        <fullName evidence="9">Poly(ADP-ribose) polymerase family member 9</fullName>
    </submittedName>
</protein>
<dbReference type="Pfam" id="PF01661">
    <property type="entry name" value="Macro"/>
    <property type="match status" value="2"/>
</dbReference>
<dbReference type="HOGENOM" id="CLU_012160_0_1_1"/>
<dbReference type="GO" id="GO:0060335">
    <property type="term" value="P:positive regulation of type II interferon-mediated signaling pathway"/>
    <property type="evidence" value="ECO:0000318"/>
    <property type="project" value="GO_Central"/>
</dbReference>
<dbReference type="EMBL" id="AHAT01011547">
    <property type="status" value="NOT_ANNOTATED_CDS"/>
    <property type="molecule type" value="Genomic_DNA"/>
</dbReference>
<reference evidence="9" key="2">
    <citation type="submission" date="2025-08" db="UniProtKB">
        <authorList>
            <consortium name="Ensembl"/>
        </authorList>
    </citation>
    <scope>IDENTIFICATION</scope>
</reference>
<sequence length="841" mass="93359">QSRADSSEIPIAREIARMLIGSADLGAVVLSKFGCNAALNPADQVWSSPSSSRPALVPEKRFSARLGRGSMLSVWKDDLTAHRVEAVVNAANEDLDHCGGLALALSNAGGPEIQHASNYIIQQNGKVRTGDAVITQAGQLPCKAIIHAVGPRCSPYPSQTELDRAAPLLKKAICSILDIVKREKLKSVAIPALSSGIFNFPLPLCAEVLVKTLKEYLEDEIHLGDVDVRLVNNDEPSVRAMEGACRQFLRPDRSYSQAVRSPANPQATGSLQLGRVTLHIKKGSIENEKAGVIVNTTSASLDLNIGEISKAILEKAGKQLQQEVKRQKYSASPGDVIRTRGFRLDCDYVYHAVCADKYENRASEILGQVVRRCLEMATKNYMKSISFPAIGTGNLMFPKDEVARIMVNEATSFAQIHNGNPIDVYFVLFPADKATYKAFDREMKAVKESSKHSRSSHSSLNDNAQGLKVCSKPSKECNKMAFKCNPGKLEALAWLSKTLIPRPECVVRNNHIYYFGQKEHEDLLCFQAIHEVTIQETLRDGKASLCITGQPLNVLAARLAVERLCCNVQEEYAVSEESEMLQALVRWRCDAIPELAAPEHNAHMERAYLTANNENLPYTVNGHEIEVSFKMMQVRDHAGNRCVLERKCKINVDYAQGLKGSNTLFYKKKPEDISRSNKAVKLFESAGLQIIKLEKIDNPILEQHFQLKMNHLSDKTQTLYQRVPAQFCDLVCRVGFQRLYSEPDDRKFGDGIYFSSRLETLADWRTCSEPEQFIYIFQAQVLTGRQTSGSPGLIVPPARSSDPLSLFDSVTGGTSTHVVFNSHQAYPEYLVTCRKIRATRI</sequence>
<dbReference type="PROSITE" id="PS51154">
    <property type="entry name" value="MACRO"/>
    <property type="match status" value="2"/>
</dbReference>
<dbReference type="CDD" id="cd02903">
    <property type="entry name" value="Macro_BAL-like"/>
    <property type="match status" value="1"/>
</dbReference>
<dbReference type="SUPFAM" id="SSF52949">
    <property type="entry name" value="Macro domain-like"/>
    <property type="match status" value="2"/>
</dbReference>
<dbReference type="PANTHER" id="PTHR14453:SF70">
    <property type="entry name" value="PROTEIN MONO-ADP-RIBOSYLTRANSFERASE PARP9"/>
    <property type="match status" value="1"/>
</dbReference>